<dbReference type="SMART" id="SM00564">
    <property type="entry name" value="PQQ"/>
    <property type="match status" value="7"/>
</dbReference>
<dbReference type="InterPro" id="IPR011047">
    <property type="entry name" value="Quinoprotein_ADH-like_sf"/>
</dbReference>
<dbReference type="InterPro" id="IPR002372">
    <property type="entry name" value="PQQ_rpt_dom"/>
</dbReference>
<dbReference type="PROSITE" id="PS51257">
    <property type="entry name" value="PROKAR_LIPOPROTEIN"/>
    <property type="match status" value="1"/>
</dbReference>
<sequence length="391" mass="42346">MAKKWLLLLAVCVTLVTGCAKTGNDSSVEDGAKGQYRGDLHNTGVFEASGLPVLTGEKWSVKLGSKTHSSPVLAGDTLYIGDEAGMFYAVNAEDGTEKWTFQAKGAIRSSSFAAGDFIYFLDGKSNLYALDNKGRQKWTVELDSQLAVKNVDYWDYYYSSPAVDGDTLYVGSEGSLFYAIDRKDGSVIWSHALEATVHGKPVVTEDRVYAADTRGKVTALDRKTGEQIWSVTHGMIHGGLAYRDGVLYYGSRDQYVYATDADTGKELWSHRSPSGSWIASSAAVSEEYVVIGASDSKVVHVFDRLGGKNRLDFPLASRVFGSPSIAGKIAYFGSAYTDNSLGIDAFYAIDLETGKELWRFEGTKAPILSSPAIGDGAVYYASQDGSLYALH</sequence>
<evidence type="ECO:0000259" key="2">
    <source>
        <dbReference type="Pfam" id="PF13360"/>
    </source>
</evidence>
<comment type="caution">
    <text evidence="3">The sequence shown here is derived from an EMBL/GenBank/DDBJ whole genome shotgun (WGS) entry which is preliminary data.</text>
</comment>
<dbReference type="AlphaFoldDB" id="A0A3A6PXT5"/>
<evidence type="ECO:0000256" key="1">
    <source>
        <dbReference type="SAM" id="SignalP"/>
    </source>
</evidence>
<feature type="domain" description="Pyrrolo-quinoline quinone repeat" evidence="2">
    <location>
        <begin position="160"/>
        <end position="232"/>
    </location>
</feature>
<feature type="domain" description="Pyrrolo-quinoline quinone repeat" evidence="2">
    <location>
        <begin position="58"/>
        <end position="144"/>
    </location>
</feature>
<reference evidence="3 4" key="1">
    <citation type="submission" date="2018-09" db="EMBL/GenBank/DDBJ databases">
        <title>Paenibacillus aracenensis nov. sp. isolated from a cave in southern Spain.</title>
        <authorList>
            <person name="Jurado V."/>
            <person name="Gutierrez-Patricio S."/>
            <person name="Gonzalez-Pimentel J.L."/>
            <person name="Miller A.Z."/>
            <person name="Laiz L."/>
            <person name="Saiz-Jimenez C."/>
        </authorList>
    </citation>
    <scope>NUCLEOTIDE SEQUENCE [LARGE SCALE GENOMIC DNA]</scope>
    <source>
        <strain evidence="3 4">JCM 19203</strain>
    </source>
</reference>
<dbReference type="InterPro" id="IPR018391">
    <property type="entry name" value="PQQ_b-propeller_rpt"/>
</dbReference>
<keyword evidence="1" id="KW-0732">Signal</keyword>
<dbReference type="PANTHER" id="PTHR34512:SF30">
    <property type="entry name" value="OUTER MEMBRANE PROTEIN ASSEMBLY FACTOR BAMB"/>
    <property type="match status" value="1"/>
</dbReference>
<accession>A0A3A6PXT5</accession>
<dbReference type="Pfam" id="PF13360">
    <property type="entry name" value="PQQ_2"/>
    <property type="match status" value="3"/>
</dbReference>
<dbReference type="InterPro" id="IPR015943">
    <property type="entry name" value="WD40/YVTN_repeat-like_dom_sf"/>
</dbReference>
<evidence type="ECO:0000313" key="4">
    <source>
        <dbReference type="Proteomes" id="UP000267798"/>
    </source>
</evidence>
<dbReference type="SUPFAM" id="SSF50998">
    <property type="entry name" value="Quinoprotein alcohol dehydrogenase-like"/>
    <property type="match status" value="2"/>
</dbReference>
<dbReference type="PANTHER" id="PTHR34512">
    <property type="entry name" value="CELL SURFACE PROTEIN"/>
    <property type="match status" value="1"/>
</dbReference>
<dbReference type="EMBL" id="QXQB01000002">
    <property type="protein sequence ID" value="RJX40173.1"/>
    <property type="molecule type" value="Genomic_DNA"/>
</dbReference>
<protein>
    <recommendedName>
        <fullName evidence="2">Pyrrolo-quinoline quinone repeat domain-containing protein</fullName>
    </recommendedName>
</protein>
<gene>
    <name evidence="3" type="ORF">D3P09_12490</name>
</gene>
<feature type="domain" description="Pyrrolo-quinoline quinone repeat" evidence="2">
    <location>
        <begin position="252"/>
        <end position="390"/>
    </location>
</feature>
<feature type="signal peptide" evidence="1">
    <location>
        <begin position="1"/>
        <end position="22"/>
    </location>
</feature>
<feature type="chain" id="PRO_5038383767" description="Pyrrolo-quinoline quinone repeat domain-containing protein" evidence="1">
    <location>
        <begin position="23"/>
        <end position="391"/>
    </location>
</feature>
<dbReference type="Gene3D" id="2.130.10.10">
    <property type="entry name" value="YVTN repeat-like/Quinoprotein amine dehydrogenase"/>
    <property type="match status" value="3"/>
</dbReference>
<organism evidence="3 4">
    <name type="scientific">Paenibacillus pinisoli</name>
    <dbReference type="NCBI Taxonomy" id="1276110"/>
    <lineage>
        <taxon>Bacteria</taxon>
        <taxon>Bacillati</taxon>
        <taxon>Bacillota</taxon>
        <taxon>Bacilli</taxon>
        <taxon>Bacillales</taxon>
        <taxon>Paenibacillaceae</taxon>
        <taxon>Paenibacillus</taxon>
    </lineage>
</organism>
<dbReference type="RefSeq" id="WP_120110202.1">
    <property type="nucleotide sequence ID" value="NZ_QXQB01000002.1"/>
</dbReference>
<name>A0A3A6PXT5_9BACL</name>
<proteinExistence type="predicted"/>
<dbReference type="OrthoDB" id="1860at2"/>
<dbReference type="Proteomes" id="UP000267798">
    <property type="component" value="Unassembled WGS sequence"/>
</dbReference>
<keyword evidence="4" id="KW-1185">Reference proteome</keyword>
<evidence type="ECO:0000313" key="3">
    <source>
        <dbReference type="EMBL" id="RJX40173.1"/>
    </source>
</evidence>